<evidence type="ECO:0000313" key="3">
    <source>
        <dbReference type="Proteomes" id="UP001600888"/>
    </source>
</evidence>
<evidence type="ECO:0000256" key="1">
    <source>
        <dbReference type="SAM" id="MobiDB-lite"/>
    </source>
</evidence>
<dbReference type="EMBL" id="JBAWTH010000159">
    <property type="protein sequence ID" value="KAL2274310.1"/>
    <property type="molecule type" value="Genomic_DNA"/>
</dbReference>
<name>A0ABR4DVA6_9PEZI</name>
<proteinExistence type="predicted"/>
<evidence type="ECO:0000313" key="2">
    <source>
        <dbReference type="EMBL" id="KAL2274310.1"/>
    </source>
</evidence>
<comment type="caution">
    <text evidence="2">The sequence shown here is derived from an EMBL/GenBank/DDBJ whole genome shotgun (WGS) entry which is preliminary data.</text>
</comment>
<dbReference type="Proteomes" id="UP001600888">
    <property type="component" value="Unassembled WGS sequence"/>
</dbReference>
<reference evidence="2 3" key="1">
    <citation type="submission" date="2024-03" db="EMBL/GenBank/DDBJ databases">
        <title>A high-quality draft genome sequence of Diaporthe vaccinii, a causative agent of upright dieback and viscid rot disease in cranberry plants.</title>
        <authorList>
            <person name="Sarrasin M."/>
            <person name="Lang B.F."/>
            <person name="Burger G."/>
        </authorList>
    </citation>
    <scope>NUCLEOTIDE SEQUENCE [LARGE SCALE GENOMIC DNA]</scope>
    <source>
        <strain evidence="2 3">IS7</strain>
    </source>
</reference>
<sequence>MSSSKKRKLEVGKGTQMLSAAALKKRLLERQAASSASSASPEGSGKPIEDGIKGSGGSPGPGDKVSGAFERLLLEGAEIPAGGDGLQTPEPAEEPPRRKVVQLSSFKPTKSNLQVKKNGVSALNFPDGERLVILGSYGIKVKSGEATIAGATLLPSQTIHWVHAPHCHALPVLRCTEQSVIELYNHQGATGLRNLEKLSPLFGVLWNEGQTENTTKQTYQILSSSADGPKKAILQDLRSPAEWNKKVADLSKEKRPKPPVVLAATSSESGLVFPFWISILASLSFHHQE</sequence>
<accession>A0ABR4DVA6</accession>
<feature type="region of interest" description="Disordered" evidence="1">
    <location>
        <begin position="79"/>
        <end position="100"/>
    </location>
</feature>
<gene>
    <name evidence="2" type="ORF">FJTKL_03300</name>
</gene>
<protein>
    <submittedName>
        <fullName evidence="2">Uncharacterized protein</fullName>
    </submittedName>
</protein>
<feature type="region of interest" description="Disordered" evidence="1">
    <location>
        <begin position="28"/>
        <end position="66"/>
    </location>
</feature>
<organism evidence="2 3">
    <name type="scientific">Diaporthe vaccinii</name>
    <dbReference type="NCBI Taxonomy" id="105482"/>
    <lineage>
        <taxon>Eukaryota</taxon>
        <taxon>Fungi</taxon>
        <taxon>Dikarya</taxon>
        <taxon>Ascomycota</taxon>
        <taxon>Pezizomycotina</taxon>
        <taxon>Sordariomycetes</taxon>
        <taxon>Sordariomycetidae</taxon>
        <taxon>Diaporthales</taxon>
        <taxon>Diaporthaceae</taxon>
        <taxon>Diaporthe</taxon>
        <taxon>Diaporthe eres species complex</taxon>
    </lineage>
</organism>
<keyword evidence="3" id="KW-1185">Reference proteome</keyword>